<dbReference type="Pfam" id="PF00999">
    <property type="entry name" value="Na_H_Exchanger"/>
    <property type="match status" value="1"/>
</dbReference>
<evidence type="ECO:0000256" key="5">
    <source>
        <dbReference type="ARBA" id="ARBA00022692"/>
    </source>
</evidence>
<feature type="transmembrane region" description="Helical" evidence="10">
    <location>
        <begin position="135"/>
        <end position="155"/>
    </location>
</feature>
<keyword evidence="7 10" id="KW-1133">Transmembrane helix</keyword>
<evidence type="ECO:0000313" key="12">
    <source>
        <dbReference type="EMBL" id="ALB22774.1"/>
    </source>
</evidence>
<feature type="domain" description="RCK N-terminal" evidence="11">
    <location>
        <begin position="427"/>
        <end position="544"/>
    </location>
</feature>
<dbReference type="AlphaFoldDB" id="A0AAC8VHQ3"/>
<keyword evidence="5 10" id="KW-0812">Transmembrane</keyword>
<feature type="transmembrane region" description="Helical" evidence="10">
    <location>
        <begin position="107"/>
        <end position="129"/>
    </location>
</feature>
<feature type="transmembrane region" description="Helical" evidence="10">
    <location>
        <begin position="167"/>
        <end position="186"/>
    </location>
</feature>
<keyword evidence="2" id="KW-0813">Transport</keyword>
<keyword evidence="8" id="KW-0406">Ion transport</keyword>
<evidence type="ECO:0000313" key="13">
    <source>
        <dbReference type="Proteomes" id="UP000029558"/>
    </source>
</evidence>
<dbReference type="Gene3D" id="3.40.50.720">
    <property type="entry name" value="NAD(P)-binding Rossmann-like Domain"/>
    <property type="match status" value="1"/>
</dbReference>
<evidence type="ECO:0000256" key="2">
    <source>
        <dbReference type="ARBA" id="ARBA00022448"/>
    </source>
</evidence>
<sequence>MGHTAADNHQMISIIFNILLFFGIAGLVIPLLQRIKISPVLGYLLCGIAIGPFGLAVFADSYHWISYITIEKSGTVHLLGELGIVTLMFMIGLELSFDRLKELRHYIFGLGTTQIILTAALIFIVALLFDNSIPSSILLGASLALSSTAIVMKLLEERKLSNQAIGILCFSILLMQDLAVIPILVLASSFSGDGTGNIFIALGSSLLLGACTVCIIFLLGKKALAPLLRSVSASTSPEWLASFVVFIVIACSTMTYLAGLSLALGAFIAGLLIAETEFRHEIEVIINPLKEILLGIFFLSIGMMVNLAEIFHHPILLLLSIIGIYLLKALVMFLLALLFRIPSRQAGESAIYLAQPGEFALMVIGVAVSAHLVSVSDAQFFLLVIVIAMILTPLLFKVAPTIGEYSHSLFKRGKDEPSNPIAAITHKSTIVIAGFGRVGQLIGKVLEERQIPYIAFDYDAKRVQKLKKQNFPIIYGDARKKELWRQLIGEHINAAVIAIDDHLASQNILKSLRAQFPLLSVIVRSEDTQDFNRLYDEGANYVVAETLESSLRIAQIIMEKSDIESEEAQKIIEKIRNR</sequence>
<feature type="transmembrane region" description="Helical" evidence="10">
    <location>
        <begin position="40"/>
        <end position="58"/>
    </location>
</feature>
<evidence type="ECO:0000256" key="10">
    <source>
        <dbReference type="SAM" id="Phobius"/>
    </source>
</evidence>
<dbReference type="PROSITE" id="PS51201">
    <property type="entry name" value="RCK_N"/>
    <property type="match status" value="1"/>
</dbReference>
<feature type="transmembrane region" description="Helical" evidence="10">
    <location>
        <begin position="239"/>
        <end position="272"/>
    </location>
</feature>
<dbReference type="Proteomes" id="UP000029558">
    <property type="component" value="Chromosome"/>
</dbReference>
<evidence type="ECO:0000256" key="9">
    <source>
        <dbReference type="ARBA" id="ARBA00023136"/>
    </source>
</evidence>
<name>A0AAC8VHQ3_PISSA</name>
<dbReference type="RefSeq" id="WP_230391837.1">
    <property type="nucleotide sequence ID" value="NZ_CP039087.1"/>
</dbReference>
<dbReference type="InterPro" id="IPR006153">
    <property type="entry name" value="Cation/H_exchanger_TM"/>
</dbReference>
<feature type="transmembrane region" description="Helical" evidence="10">
    <location>
        <begin position="78"/>
        <end position="95"/>
    </location>
</feature>
<evidence type="ECO:0000256" key="4">
    <source>
        <dbReference type="ARBA" id="ARBA00022538"/>
    </source>
</evidence>
<proteinExistence type="predicted"/>
<evidence type="ECO:0000256" key="8">
    <source>
        <dbReference type="ARBA" id="ARBA00023065"/>
    </source>
</evidence>
<keyword evidence="3" id="KW-0050">Antiport</keyword>
<keyword evidence="4" id="KW-0633">Potassium transport</keyword>
<dbReference type="GO" id="GO:1902600">
    <property type="term" value="P:proton transmembrane transport"/>
    <property type="evidence" value="ECO:0007669"/>
    <property type="project" value="InterPro"/>
</dbReference>
<evidence type="ECO:0000256" key="1">
    <source>
        <dbReference type="ARBA" id="ARBA00004141"/>
    </source>
</evidence>
<feature type="transmembrane region" description="Helical" evidence="10">
    <location>
        <begin position="12"/>
        <end position="33"/>
    </location>
</feature>
<dbReference type="SUPFAM" id="SSF51735">
    <property type="entry name" value="NAD(P)-binding Rossmann-fold domains"/>
    <property type="match status" value="1"/>
</dbReference>
<protein>
    <submittedName>
        <fullName evidence="12">Sodium:proton exchanger</fullName>
    </submittedName>
</protein>
<dbReference type="PANTHER" id="PTHR46157">
    <property type="entry name" value="K(+) EFFLUX ANTIPORTER 3, CHLOROPLASTIC"/>
    <property type="match status" value="1"/>
</dbReference>
<feature type="transmembrane region" description="Helical" evidence="10">
    <location>
        <begin position="198"/>
        <end position="219"/>
    </location>
</feature>
<dbReference type="GO" id="GO:0005886">
    <property type="term" value="C:plasma membrane"/>
    <property type="evidence" value="ECO:0007669"/>
    <property type="project" value="TreeGrafter"/>
</dbReference>
<dbReference type="GO" id="GO:0015297">
    <property type="term" value="F:antiporter activity"/>
    <property type="evidence" value="ECO:0007669"/>
    <property type="project" value="UniProtKB-KW"/>
</dbReference>
<evidence type="ECO:0000256" key="7">
    <source>
        <dbReference type="ARBA" id="ARBA00022989"/>
    </source>
</evidence>
<feature type="transmembrane region" description="Helical" evidence="10">
    <location>
        <begin position="380"/>
        <end position="399"/>
    </location>
</feature>
<feature type="transmembrane region" description="Helical" evidence="10">
    <location>
        <begin position="315"/>
        <end position="339"/>
    </location>
</feature>
<keyword evidence="6" id="KW-0630">Potassium</keyword>
<comment type="subcellular location">
    <subcellularLocation>
        <location evidence="1">Membrane</location>
        <topology evidence="1">Multi-pass membrane protein</topology>
    </subcellularLocation>
</comment>
<dbReference type="EMBL" id="CP012508">
    <property type="protein sequence ID" value="ALB22774.1"/>
    <property type="molecule type" value="Genomic_DNA"/>
</dbReference>
<evidence type="ECO:0000256" key="6">
    <source>
        <dbReference type="ARBA" id="ARBA00022958"/>
    </source>
</evidence>
<dbReference type="GO" id="GO:0006813">
    <property type="term" value="P:potassium ion transport"/>
    <property type="evidence" value="ECO:0007669"/>
    <property type="project" value="UniProtKB-KW"/>
</dbReference>
<feature type="transmembrane region" description="Helical" evidence="10">
    <location>
        <begin position="351"/>
        <end position="373"/>
    </location>
</feature>
<dbReference type="PANTHER" id="PTHR46157:SF4">
    <property type="entry name" value="K(+) EFFLUX ANTIPORTER 3, CHLOROPLASTIC"/>
    <property type="match status" value="1"/>
</dbReference>
<dbReference type="Gene3D" id="1.20.1530.20">
    <property type="match status" value="1"/>
</dbReference>
<organism evidence="12 13">
    <name type="scientific">Piscirickettsia salmonis</name>
    <dbReference type="NCBI Taxonomy" id="1238"/>
    <lineage>
        <taxon>Bacteria</taxon>
        <taxon>Pseudomonadati</taxon>
        <taxon>Pseudomonadota</taxon>
        <taxon>Gammaproteobacteria</taxon>
        <taxon>Thiotrichales</taxon>
        <taxon>Piscirickettsiaceae</taxon>
        <taxon>Piscirickettsia</taxon>
    </lineage>
</organism>
<dbReference type="InterPro" id="IPR038770">
    <property type="entry name" value="Na+/solute_symporter_sf"/>
</dbReference>
<accession>A0AAC8VHQ3</accession>
<keyword evidence="9 10" id="KW-0472">Membrane</keyword>
<gene>
    <name evidence="12" type="ORF">KU39_1592</name>
</gene>
<evidence type="ECO:0000259" key="11">
    <source>
        <dbReference type="PROSITE" id="PS51201"/>
    </source>
</evidence>
<dbReference type="Pfam" id="PF02254">
    <property type="entry name" value="TrkA_N"/>
    <property type="match status" value="1"/>
</dbReference>
<reference evidence="12 13" key="1">
    <citation type="journal article" date="2014" name="Genome Announc.">
        <title>Comparative Genome Analysis of Two Isolates of the Fish Pathogen Piscirickettsia salmonis from Different Hosts Reveals Major Differences in Virulence-Associated Secretion Systems.</title>
        <authorList>
            <person name="Bohle H."/>
            <person name="Henriquez P."/>
            <person name="Grothusen H."/>
            <person name="Navas E."/>
            <person name="Sandoval A."/>
            <person name="Bustamante F."/>
            <person name="Bustos P."/>
            <person name="Mancilla M."/>
        </authorList>
    </citation>
    <scope>NUCLEOTIDE SEQUENCE [LARGE SCALE GENOMIC DNA]</scope>
    <source>
        <strain evidence="13">B1-32597</strain>
    </source>
</reference>
<dbReference type="InterPro" id="IPR003148">
    <property type="entry name" value="RCK_N"/>
</dbReference>
<evidence type="ECO:0000256" key="3">
    <source>
        <dbReference type="ARBA" id="ARBA00022449"/>
    </source>
</evidence>
<feature type="transmembrane region" description="Helical" evidence="10">
    <location>
        <begin position="292"/>
        <end position="308"/>
    </location>
</feature>
<dbReference type="InterPro" id="IPR036291">
    <property type="entry name" value="NAD(P)-bd_dom_sf"/>
</dbReference>